<dbReference type="RefSeq" id="WP_104207657.1">
    <property type="nucleotide sequence ID" value="NZ_PHNF01000001.1"/>
</dbReference>
<evidence type="ECO:0000313" key="3">
    <source>
        <dbReference type="Proteomes" id="UP000239785"/>
    </source>
</evidence>
<dbReference type="AlphaFoldDB" id="A0A2S5RH24"/>
<keyword evidence="1" id="KW-0472">Membrane</keyword>
<evidence type="ECO:0000256" key="1">
    <source>
        <dbReference type="SAM" id="Phobius"/>
    </source>
</evidence>
<gene>
    <name evidence="2" type="ORF">MCORR_v1c00530</name>
</gene>
<keyword evidence="1" id="KW-1133">Transmembrane helix</keyword>
<comment type="caution">
    <text evidence="2">The sequence shown here is derived from an EMBL/GenBank/DDBJ whole genome shotgun (WGS) entry which is preliminary data.</text>
</comment>
<keyword evidence="3" id="KW-1185">Reference proteome</keyword>
<dbReference type="EMBL" id="PHNF01000001">
    <property type="protein sequence ID" value="PPE06425.1"/>
    <property type="molecule type" value="Genomic_DNA"/>
</dbReference>
<feature type="transmembrane region" description="Helical" evidence="1">
    <location>
        <begin position="10"/>
        <end position="28"/>
    </location>
</feature>
<dbReference type="Proteomes" id="UP000239785">
    <property type="component" value="Unassembled WGS sequence"/>
</dbReference>
<organism evidence="2 3">
    <name type="scientific">Mesoplasma corruscae</name>
    <dbReference type="NCBI Taxonomy" id="216874"/>
    <lineage>
        <taxon>Bacteria</taxon>
        <taxon>Bacillati</taxon>
        <taxon>Mycoplasmatota</taxon>
        <taxon>Mollicutes</taxon>
        <taxon>Entomoplasmatales</taxon>
        <taxon>Entomoplasmataceae</taxon>
        <taxon>Mesoplasma</taxon>
    </lineage>
</organism>
<evidence type="ECO:0000313" key="2">
    <source>
        <dbReference type="EMBL" id="PPE06425.1"/>
    </source>
</evidence>
<proteinExistence type="predicted"/>
<name>A0A2S5RH24_9MOLU</name>
<reference evidence="2 3" key="1">
    <citation type="submission" date="2017-11" db="EMBL/GenBank/DDBJ databases">
        <title>Genome sequence of Mesoplasma corruscae ELCA-2 (ATCC 49579).</title>
        <authorList>
            <person name="Lo W.-S."/>
            <person name="Kuo C.-H."/>
        </authorList>
    </citation>
    <scope>NUCLEOTIDE SEQUENCE [LARGE SCALE GENOMIC DNA]</scope>
    <source>
        <strain evidence="2 3">ELCA-2</strain>
    </source>
</reference>
<protein>
    <submittedName>
        <fullName evidence="2">Uncharacterized protein</fullName>
    </submittedName>
</protein>
<sequence length="334" mass="39588">MKNYDPKRKIIITFVFLLILIFYTFLVFSKISSTDSHKYAVDYEKIEKKIDDYSKQKESFKNLDEFEEGINLLNFDGVSLSAFDTSDNNSESNEEIYFKNLNVKVIFRLNKNYYWKQSTLGTTEQSHIYQITIDKRIIVEKTEIEKELNEIISDIDYEQALSSAWIKNQIETSEKSNLNVWYILNVSIIDKDDKENQNLNQENFEIKITIGLRKSYKWLETGNQENLTFEFTNNIYILKNKIDLFDEIVDIKKFFKSKTIKSYEDLENITKEKNNEKTNYKIDLLSKNETINKEYIVELQLSLNDGFEWKIGDELSKAEITLNFTINNLEEGEK</sequence>
<accession>A0A2S5RH24</accession>
<keyword evidence="1" id="KW-0812">Transmembrane</keyword>